<dbReference type="OrthoDB" id="4965218at2"/>
<proteinExistence type="predicted"/>
<evidence type="ECO:0000256" key="1">
    <source>
        <dbReference type="SAM" id="SignalP"/>
    </source>
</evidence>
<dbReference type="AlphaFoldDB" id="A0A0F0L4B9"/>
<dbReference type="InterPro" id="IPR006311">
    <property type="entry name" value="TAT_signal"/>
</dbReference>
<evidence type="ECO:0000313" key="3">
    <source>
        <dbReference type="Proteomes" id="UP000033448"/>
    </source>
</evidence>
<feature type="signal peptide" evidence="1">
    <location>
        <begin position="1"/>
        <end position="24"/>
    </location>
</feature>
<sequence>MTENKNIQRRAVLKGAAWSVPVVAAAVATPLAAASTANASIAWNGSSTSLLTLALLDGGGTLTAQVLITVPTQYTVTNGTGPLTGAATVTIAVGRPAGINIPVGQARGFGVASVDGINTTAGERTTTYQTAPIVGSFGFPATSWTGTRTVTVASNGTLNVPVVFGLAGVSTGVAISALATFPVTLTVVLNGRTFTSSTSISVPVGAGIL</sequence>
<name>A0A0F0L4B9_9MICO</name>
<gene>
    <name evidence="2" type="ORF">RL72_01087</name>
</gene>
<reference evidence="2 3" key="1">
    <citation type="submission" date="2015-02" db="EMBL/GenBank/DDBJ databases">
        <title>Draft genome sequences of ten Microbacterium spp. with emphasis on heavy metal contaminated environments.</title>
        <authorList>
            <person name="Corretto E."/>
        </authorList>
    </citation>
    <scope>NUCLEOTIDE SEQUENCE [LARGE SCALE GENOMIC DNA]</scope>
    <source>
        <strain evidence="2 3">DSM 23848</strain>
    </source>
</reference>
<comment type="caution">
    <text evidence="2">The sequence shown here is derived from an EMBL/GenBank/DDBJ whole genome shotgun (WGS) entry which is preliminary data.</text>
</comment>
<keyword evidence="3" id="KW-1185">Reference proteome</keyword>
<evidence type="ECO:0008006" key="4">
    <source>
        <dbReference type="Google" id="ProtNLM"/>
    </source>
</evidence>
<feature type="chain" id="PRO_5038631257" description="Alternate signal-mediated exported protein, RER_14450 family" evidence="1">
    <location>
        <begin position="25"/>
        <end position="209"/>
    </location>
</feature>
<keyword evidence="1" id="KW-0732">Signal</keyword>
<dbReference type="Proteomes" id="UP000033448">
    <property type="component" value="Unassembled WGS sequence"/>
</dbReference>
<protein>
    <recommendedName>
        <fullName evidence="4">Alternate signal-mediated exported protein, RER_14450 family</fullName>
    </recommendedName>
</protein>
<dbReference type="PROSITE" id="PS51318">
    <property type="entry name" value="TAT"/>
    <property type="match status" value="1"/>
</dbReference>
<evidence type="ECO:0000313" key="2">
    <source>
        <dbReference type="EMBL" id="KJL26371.1"/>
    </source>
</evidence>
<dbReference type="RefSeq" id="WP_052674216.1">
    <property type="nucleotide sequence ID" value="NZ_CP099706.1"/>
</dbReference>
<accession>A0A0F0L4B9</accession>
<dbReference type="EMBL" id="JYIT01000065">
    <property type="protein sequence ID" value="KJL26371.1"/>
    <property type="molecule type" value="Genomic_DNA"/>
</dbReference>
<organism evidence="2 3">
    <name type="scientific">Microbacterium azadirachtae</name>
    <dbReference type="NCBI Taxonomy" id="582680"/>
    <lineage>
        <taxon>Bacteria</taxon>
        <taxon>Bacillati</taxon>
        <taxon>Actinomycetota</taxon>
        <taxon>Actinomycetes</taxon>
        <taxon>Micrococcales</taxon>
        <taxon>Microbacteriaceae</taxon>
        <taxon>Microbacterium</taxon>
    </lineage>
</organism>
<dbReference type="PATRIC" id="fig|582680.7.peg.1126"/>